<evidence type="ECO:0000313" key="2">
    <source>
        <dbReference type="Proteomes" id="UP000033865"/>
    </source>
</evidence>
<gene>
    <name evidence="1" type="ORF">UY82_C0025G0006</name>
</gene>
<reference evidence="1 2" key="1">
    <citation type="journal article" date="2015" name="Nature">
        <title>rRNA introns, odd ribosomes, and small enigmatic genomes across a large radiation of phyla.</title>
        <authorList>
            <person name="Brown C.T."/>
            <person name="Hug L.A."/>
            <person name="Thomas B.C."/>
            <person name="Sharon I."/>
            <person name="Castelle C.J."/>
            <person name="Singh A."/>
            <person name="Wilkins M.J."/>
            <person name="Williams K.H."/>
            <person name="Banfield J.F."/>
        </authorList>
    </citation>
    <scope>NUCLEOTIDE SEQUENCE [LARGE SCALE GENOMIC DNA]</scope>
</reference>
<dbReference type="Proteomes" id="UP000033865">
    <property type="component" value="Unassembled WGS sequence"/>
</dbReference>
<dbReference type="AlphaFoldDB" id="A0A0G1XZV1"/>
<sequence length="155" mass="17058">MFFGLSGEPARPIGRSGKLGEINFLSLLDPLLECPESSGGDGELYGTSGGGIDQRLFLQIWFERAIRRTLGVADVVSRRRPFAGDCAGVCHTRGKIPSHGTGVKGVGSSFLPQRIENQNHDHGKLCCLILFILCNKFQEGLIECVYQRRTLQWAH</sequence>
<name>A0A0G1XZV1_9BACT</name>
<comment type="caution">
    <text evidence="1">The sequence shown here is derived from an EMBL/GenBank/DDBJ whole genome shotgun (WGS) entry which is preliminary data.</text>
</comment>
<organism evidence="1 2">
    <name type="scientific">Candidatus Uhrbacteria bacterium GW2011_GWC2_53_7</name>
    <dbReference type="NCBI Taxonomy" id="1618986"/>
    <lineage>
        <taxon>Bacteria</taxon>
        <taxon>Candidatus Uhriibacteriota</taxon>
    </lineage>
</organism>
<proteinExistence type="predicted"/>
<protein>
    <submittedName>
        <fullName evidence="1">Uncharacterized protein</fullName>
    </submittedName>
</protein>
<dbReference type="EMBL" id="LCRN01000025">
    <property type="protein sequence ID" value="KKW36430.1"/>
    <property type="molecule type" value="Genomic_DNA"/>
</dbReference>
<evidence type="ECO:0000313" key="1">
    <source>
        <dbReference type="EMBL" id="KKW36430.1"/>
    </source>
</evidence>
<accession>A0A0G1XZV1</accession>